<keyword evidence="4" id="KW-1185">Reference proteome</keyword>
<evidence type="ECO:0000259" key="2">
    <source>
        <dbReference type="Pfam" id="PF21050"/>
    </source>
</evidence>
<dbReference type="PANTHER" id="PTHR14881">
    <property type="entry name" value="LISH DOMAIN-CONTAINING PROTEIN ARMC9"/>
    <property type="match status" value="1"/>
</dbReference>
<comment type="caution">
    <text evidence="3">The sequence shown here is derived from an EMBL/GenBank/DDBJ whole genome shotgun (WGS) entry which is preliminary data.</text>
</comment>
<protein>
    <recommendedName>
        <fullName evidence="2">LisH domain-containing protein</fullName>
    </recommendedName>
</protein>
<dbReference type="GO" id="GO:0005814">
    <property type="term" value="C:centriole"/>
    <property type="evidence" value="ECO:0007669"/>
    <property type="project" value="TreeGrafter"/>
</dbReference>
<dbReference type="GO" id="GO:0036064">
    <property type="term" value="C:ciliary basal body"/>
    <property type="evidence" value="ECO:0007669"/>
    <property type="project" value="InterPro"/>
</dbReference>
<feature type="region of interest" description="Disordered" evidence="1">
    <location>
        <begin position="140"/>
        <end position="166"/>
    </location>
</feature>
<proteinExistence type="predicted"/>
<dbReference type="EMBL" id="CAJNNV010001794">
    <property type="protein sequence ID" value="CAE8585843.1"/>
    <property type="molecule type" value="Genomic_DNA"/>
</dbReference>
<name>A0A813DII0_POLGL</name>
<organism evidence="3 4">
    <name type="scientific">Polarella glacialis</name>
    <name type="common">Dinoflagellate</name>
    <dbReference type="NCBI Taxonomy" id="89957"/>
    <lineage>
        <taxon>Eukaryota</taxon>
        <taxon>Sar</taxon>
        <taxon>Alveolata</taxon>
        <taxon>Dinophyceae</taxon>
        <taxon>Suessiales</taxon>
        <taxon>Suessiaceae</taxon>
        <taxon>Polarella</taxon>
    </lineage>
</organism>
<feature type="compositionally biased region" description="Acidic residues" evidence="1">
    <location>
        <begin position="152"/>
        <end position="166"/>
    </location>
</feature>
<dbReference type="OrthoDB" id="538223at2759"/>
<dbReference type="GO" id="GO:0097542">
    <property type="term" value="C:ciliary tip"/>
    <property type="evidence" value="ECO:0007669"/>
    <property type="project" value="TreeGrafter"/>
</dbReference>
<reference evidence="3" key="1">
    <citation type="submission" date="2021-02" db="EMBL/GenBank/DDBJ databases">
        <authorList>
            <person name="Dougan E. K."/>
            <person name="Rhodes N."/>
            <person name="Thang M."/>
            <person name="Chan C."/>
        </authorList>
    </citation>
    <scope>NUCLEOTIDE SEQUENCE</scope>
</reference>
<evidence type="ECO:0000256" key="1">
    <source>
        <dbReference type="SAM" id="MobiDB-lite"/>
    </source>
</evidence>
<evidence type="ECO:0000313" key="3">
    <source>
        <dbReference type="EMBL" id="CAE8585843.1"/>
    </source>
</evidence>
<gene>
    <name evidence="3" type="ORF">PGLA1383_LOCUS4745</name>
</gene>
<feature type="domain" description="LisH" evidence="2">
    <location>
        <begin position="14"/>
        <end position="141"/>
    </location>
</feature>
<dbReference type="GO" id="GO:0060271">
    <property type="term" value="P:cilium assembly"/>
    <property type="evidence" value="ECO:0007669"/>
    <property type="project" value="InterPro"/>
</dbReference>
<sequence>MQRLSLRRTAQDRMINLGLVEWAVGVLGWQGEGQGTPSEFSLEFGSAMLMNLALRSVGKRKCTEPELDTLTVALNLMEHWNPQIRTHINGTLYSLLSVPSFRARARHAGLEGVLRSINSQATSLGDEISRRQIEYLLEQLNPQEPSASAAEDGTESGEDDEDDDENFLEEEELAGLLLGDRSGHSADEALRHFAASPAVLEAQKRDFQTCLGRNYLPTR</sequence>
<dbReference type="AlphaFoldDB" id="A0A813DII0"/>
<dbReference type="PANTHER" id="PTHR14881:SF4">
    <property type="entry name" value="LISH DOMAIN-CONTAINING PROTEIN ARMC9"/>
    <property type="match status" value="1"/>
</dbReference>
<dbReference type="Pfam" id="PF21050">
    <property type="entry name" value="ARMC9_ARM"/>
    <property type="match status" value="1"/>
</dbReference>
<dbReference type="InterPro" id="IPR048959">
    <property type="entry name" value="ARMC9_ARM_dom"/>
</dbReference>
<evidence type="ECO:0000313" key="4">
    <source>
        <dbReference type="Proteomes" id="UP000654075"/>
    </source>
</evidence>
<dbReference type="InterPro" id="IPR040369">
    <property type="entry name" value="ARMC9"/>
</dbReference>
<accession>A0A813DII0</accession>
<dbReference type="Proteomes" id="UP000654075">
    <property type="component" value="Unassembled WGS sequence"/>
</dbReference>